<dbReference type="PANTHER" id="PTHR11644:SF11">
    <property type="entry name" value="CYTIDINE DEAMINASE"/>
    <property type="match status" value="1"/>
</dbReference>
<evidence type="ECO:0000256" key="2">
    <source>
        <dbReference type="ARBA" id="ARBA00003949"/>
    </source>
</evidence>
<dbReference type="Gene3D" id="3.40.140.10">
    <property type="entry name" value="Cytidine Deaminase, domain 2"/>
    <property type="match status" value="1"/>
</dbReference>
<proteinExistence type="inferred from homology"/>
<feature type="binding site" evidence="11">
    <location>
        <begin position="47"/>
        <end position="53"/>
    </location>
    <ligand>
        <name>substrate</name>
    </ligand>
</feature>
<keyword evidence="7 12" id="KW-0862">Zinc</keyword>
<evidence type="ECO:0000259" key="14">
    <source>
        <dbReference type="PROSITE" id="PS51747"/>
    </source>
</evidence>
<dbReference type="AlphaFoldDB" id="A0A0N4V9N6"/>
<feature type="active site" description="Proton donor" evidence="10">
    <location>
        <position position="60"/>
    </location>
</feature>
<dbReference type="EMBL" id="UXUI01008604">
    <property type="protein sequence ID" value="VDD91924.1"/>
    <property type="molecule type" value="Genomic_DNA"/>
</dbReference>
<reference evidence="17" key="1">
    <citation type="submission" date="2017-02" db="UniProtKB">
        <authorList>
            <consortium name="WormBaseParasite"/>
        </authorList>
    </citation>
    <scope>IDENTIFICATION</scope>
</reference>
<feature type="binding site" evidence="12">
    <location>
        <position position="58"/>
    </location>
    <ligand>
        <name>Zn(2+)</name>
        <dbReference type="ChEBI" id="CHEBI:29105"/>
        <note>catalytic</note>
    </ligand>
</feature>
<organism evidence="17">
    <name type="scientific">Enterobius vermicularis</name>
    <name type="common">Human pinworm</name>
    <dbReference type="NCBI Taxonomy" id="51028"/>
    <lineage>
        <taxon>Eukaryota</taxon>
        <taxon>Metazoa</taxon>
        <taxon>Ecdysozoa</taxon>
        <taxon>Nematoda</taxon>
        <taxon>Chromadorea</taxon>
        <taxon>Rhabditida</taxon>
        <taxon>Spirurina</taxon>
        <taxon>Oxyuridomorpha</taxon>
        <taxon>Oxyuroidea</taxon>
        <taxon>Oxyuridae</taxon>
        <taxon>Enterobius</taxon>
    </lineage>
</organism>
<dbReference type="GO" id="GO:0004126">
    <property type="term" value="F:cytidine deaminase activity"/>
    <property type="evidence" value="ECO:0007669"/>
    <property type="project" value="UniProtKB-UniRule"/>
</dbReference>
<dbReference type="EC" id="3.5.4.5" evidence="4 13"/>
<feature type="domain" description="CMP/dCMP-type deaminase" evidence="14">
    <location>
        <begin position="6"/>
        <end position="132"/>
    </location>
</feature>
<dbReference type="Pfam" id="PF00383">
    <property type="entry name" value="dCMP_cyt_deam_1"/>
    <property type="match status" value="1"/>
</dbReference>
<sequence length="143" mass="15217">MAAEEKNDQELLSKAIGAMSNVYVPYSRFPVGAALLCADGTVITGGNIENSSYGATICAERSAVVRALAEGHREFKAIAVATELKEPASPCGICRQVLVEFGDFKVIMGSSKSDKKIITTTYGLLPYAFTQKSLDDFAAQTKA</sequence>
<comment type="catalytic activity">
    <reaction evidence="13">
        <text>2'-deoxycytidine + H2O + H(+) = 2'-deoxyuridine + NH4(+)</text>
        <dbReference type="Rhea" id="RHEA:13433"/>
        <dbReference type="ChEBI" id="CHEBI:15377"/>
        <dbReference type="ChEBI" id="CHEBI:15378"/>
        <dbReference type="ChEBI" id="CHEBI:15698"/>
        <dbReference type="ChEBI" id="CHEBI:16450"/>
        <dbReference type="ChEBI" id="CHEBI:28938"/>
        <dbReference type="EC" id="3.5.4.5"/>
    </reaction>
</comment>
<dbReference type="NCBIfam" id="NF004064">
    <property type="entry name" value="PRK05578.1"/>
    <property type="match status" value="1"/>
</dbReference>
<accession>A0A0N4V9N6</accession>
<name>A0A0N4V9N6_ENTVE</name>
<evidence type="ECO:0000313" key="17">
    <source>
        <dbReference type="WBParaSite" id="EVEC_0000715401-mRNA-1"/>
    </source>
</evidence>
<dbReference type="GO" id="GO:0055086">
    <property type="term" value="P:nucleobase-containing small molecule metabolic process"/>
    <property type="evidence" value="ECO:0007669"/>
    <property type="project" value="UniProtKB-ARBA"/>
</dbReference>
<evidence type="ECO:0000313" key="16">
    <source>
        <dbReference type="Proteomes" id="UP000274131"/>
    </source>
</evidence>
<dbReference type="InterPro" id="IPR006262">
    <property type="entry name" value="Cyt_deam_tetra"/>
</dbReference>
<feature type="binding site" evidence="12">
    <location>
        <position position="94"/>
    </location>
    <ligand>
        <name>Zn(2+)</name>
        <dbReference type="ChEBI" id="CHEBI:29105"/>
        <note>catalytic</note>
    </ligand>
</feature>
<keyword evidence="5 12" id="KW-0479">Metal-binding</keyword>
<evidence type="ECO:0000256" key="8">
    <source>
        <dbReference type="ARBA" id="ARBA00032005"/>
    </source>
</evidence>
<dbReference type="PROSITE" id="PS51747">
    <property type="entry name" value="CYT_DCMP_DEAMINASES_2"/>
    <property type="match status" value="1"/>
</dbReference>
<dbReference type="InterPro" id="IPR016192">
    <property type="entry name" value="APOBEC/CMP_deaminase_Zn-bd"/>
</dbReference>
<dbReference type="GO" id="GO:0008270">
    <property type="term" value="F:zinc ion binding"/>
    <property type="evidence" value="ECO:0007669"/>
    <property type="project" value="UniProtKB-UniRule"/>
</dbReference>
<evidence type="ECO:0000256" key="13">
    <source>
        <dbReference type="RuleBase" id="RU364006"/>
    </source>
</evidence>
<evidence type="ECO:0000256" key="4">
    <source>
        <dbReference type="ARBA" id="ARBA00012783"/>
    </source>
</evidence>
<dbReference type="SUPFAM" id="SSF53927">
    <property type="entry name" value="Cytidine deaminase-like"/>
    <property type="match status" value="1"/>
</dbReference>
<comment type="cofactor">
    <cofactor evidence="1 12 13">
        <name>Zn(2+)</name>
        <dbReference type="ChEBI" id="CHEBI:29105"/>
    </cofactor>
</comment>
<keyword evidence="6 13" id="KW-0378">Hydrolase</keyword>
<evidence type="ECO:0000256" key="9">
    <source>
        <dbReference type="ARBA" id="ARBA00049558"/>
    </source>
</evidence>
<evidence type="ECO:0000256" key="1">
    <source>
        <dbReference type="ARBA" id="ARBA00001947"/>
    </source>
</evidence>
<evidence type="ECO:0000313" key="15">
    <source>
        <dbReference type="EMBL" id="VDD91924.1"/>
    </source>
</evidence>
<dbReference type="GO" id="GO:0042802">
    <property type="term" value="F:identical protein binding"/>
    <property type="evidence" value="ECO:0007669"/>
    <property type="project" value="UniProtKB-ARBA"/>
</dbReference>
<dbReference type="WBParaSite" id="EVEC_0000715401-mRNA-1">
    <property type="protein sequence ID" value="EVEC_0000715401-mRNA-1"/>
    <property type="gene ID" value="EVEC_0000715401"/>
</dbReference>
<evidence type="ECO:0000256" key="7">
    <source>
        <dbReference type="ARBA" id="ARBA00022833"/>
    </source>
</evidence>
<evidence type="ECO:0000256" key="12">
    <source>
        <dbReference type="PIRSR" id="PIRSR606262-3"/>
    </source>
</evidence>
<protein>
    <recommendedName>
        <fullName evidence="4 13">Cytidine deaminase</fullName>
        <ecNumber evidence="4 13">3.5.4.5</ecNumber>
    </recommendedName>
    <alternativeName>
        <fullName evidence="8 13">Cytidine aminohydrolase</fullName>
    </alternativeName>
</protein>
<comment type="similarity">
    <text evidence="3 13">Belongs to the cytidine and deoxycytidylate deaminase family.</text>
</comment>
<evidence type="ECO:0000256" key="10">
    <source>
        <dbReference type="PIRSR" id="PIRSR606262-1"/>
    </source>
</evidence>
<dbReference type="Proteomes" id="UP000274131">
    <property type="component" value="Unassembled WGS sequence"/>
</dbReference>
<dbReference type="InterPro" id="IPR002125">
    <property type="entry name" value="CMP_dCMP_dom"/>
</dbReference>
<dbReference type="OrthoDB" id="414540at2759"/>
<evidence type="ECO:0000256" key="6">
    <source>
        <dbReference type="ARBA" id="ARBA00022801"/>
    </source>
</evidence>
<dbReference type="FunFam" id="3.40.140.10:FF:000008">
    <property type="entry name" value="Cytidine deaminase"/>
    <property type="match status" value="1"/>
</dbReference>
<dbReference type="PROSITE" id="PS00903">
    <property type="entry name" value="CYT_DCMP_DEAMINASES_1"/>
    <property type="match status" value="1"/>
</dbReference>
<dbReference type="GO" id="GO:0072527">
    <property type="term" value="P:pyrimidine-containing compound metabolic process"/>
    <property type="evidence" value="ECO:0007669"/>
    <property type="project" value="UniProtKB-ARBA"/>
</dbReference>
<comment type="catalytic activity">
    <reaction evidence="9 13">
        <text>cytidine + H2O + H(+) = uridine + NH4(+)</text>
        <dbReference type="Rhea" id="RHEA:16069"/>
        <dbReference type="ChEBI" id="CHEBI:15377"/>
        <dbReference type="ChEBI" id="CHEBI:15378"/>
        <dbReference type="ChEBI" id="CHEBI:16704"/>
        <dbReference type="ChEBI" id="CHEBI:17562"/>
        <dbReference type="ChEBI" id="CHEBI:28938"/>
        <dbReference type="EC" id="3.5.4.5"/>
    </reaction>
</comment>
<keyword evidence="16" id="KW-1185">Reference proteome</keyword>
<dbReference type="GO" id="GO:0005829">
    <property type="term" value="C:cytosol"/>
    <property type="evidence" value="ECO:0007669"/>
    <property type="project" value="TreeGrafter"/>
</dbReference>
<dbReference type="STRING" id="51028.A0A0N4V9N6"/>
<comment type="function">
    <text evidence="2 13">This enzyme scavenges exogenous and endogenous cytidine and 2'-deoxycytidine for UMP synthesis.</text>
</comment>
<dbReference type="InterPro" id="IPR050202">
    <property type="entry name" value="Cyt/Deoxycyt_deaminase"/>
</dbReference>
<dbReference type="CDD" id="cd01283">
    <property type="entry name" value="cytidine_deaminase"/>
    <property type="match status" value="1"/>
</dbReference>
<evidence type="ECO:0000256" key="5">
    <source>
        <dbReference type="ARBA" id="ARBA00022723"/>
    </source>
</evidence>
<gene>
    <name evidence="15" type="ORF">EVEC_LOCUS6675</name>
</gene>
<reference evidence="15 16" key="2">
    <citation type="submission" date="2018-10" db="EMBL/GenBank/DDBJ databases">
        <authorList>
            <consortium name="Pathogen Informatics"/>
        </authorList>
    </citation>
    <scope>NUCLEOTIDE SEQUENCE [LARGE SCALE GENOMIC DNA]</scope>
</reference>
<evidence type="ECO:0000256" key="11">
    <source>
        <dbReference type="PIRSR" id="PIRSR606262-2"/>
    </source>
</evidence>
<dbReference type="PANTHER" id="PTHR11644">
    <property type="entry name" value="CYTIDINE DEAMINASE"/>
    <property type="match status" value="1"/>
</dbReference>
<evidence type="ECO:0000256" key="3">
    <source>
        <dbReference type="ARBA" id="ARBA00006576"/>
    </source>
</evidence>
<feature type="binding site" evidence="12">
    <location>
        <position position="91"/>
    </location>
    <ligand>
        <name>Zn(2+)</name>
        <dbReference type="ChEBI" id="CHEBI:29105"/>
        <note>catalytic</note>
    </ligand>
</feature>
<dbReference type="NCBIfam" id="TIGR01354">
    <property type="entry name" value="cyt_deam_tetra"/>
    <property type="match status" value="1"/>
</dbReference>
<dbReference type="InterPro" id="IPR016193">
    <property type="entry name" value="Cytidine_deaminase-like"/>
</dbReference>